<dbReference type="EMBL" id="CAINUL010000001">
    <property type="protein sequence ID" value="CAD0107006.1"/>
    <property type="molecule type" value="Genomic_DNA"/>
</dbReference>
<evidence type="ECO:0000313" key="3">
    <source>
        <dbReference type="EMBL" id="CAD0107006.1"/>
    </source>
</evidence>
<dbReference type="Proteomes" id="UP000745764">
    <property type="component" value="Unassembled WGS sequence"/>
</dbReference>
<feature type="compositionally biased region" description="Polar residues" evidence="2">
    <location>
        <begin position="152"/>
        <end position="200"/>
    </location>
</feature>
<evidence type="ECO:0000313" key="4">
    <source>
        <dbReference type="Proteomes" id="UP000745764"/>
    </source>
</evidence>
<feature type="region of interest" description="Disordered" evidence="2">
    <location>
        <begin position="364"/>
        <end position="397"/>
    </location>
</feature>
<dbReference type="GO" id="GO:0016514">
    <property type="term" value="C:SWI/SNF complex"/>
    <property type="evidence" value="ECO:0007669"/>
    <property type="project" value="TreeGrafter"/>
</dbReference>
<feature type="compositionally biased region" description="Acidic residues" evidence="2">
    <location>
        <begin position="1022"/>
        <end position="1034"/>
    </location>
</feature>
<accession>A0A9N8K8I1</accession>
<dbReference type="OrthoDB" id="1938591at2759"/>
<dbReference type="PANTHER" id="PTHR13964">
    <property type="entry name" value="RBP-RELATED"/>
    <property type="match status" value="1"/>
</dbReference>
<keyword evidence="4" id="KW-1185">Reference proteome</keyword>
<proteinExistence type="predicted"/>
<feature type="compositionally biased region" description="Low complexity" evidence="2">
    <location>
        <begin position="384"/>
        <end position="397"/>
    </location>
</feature>
<sequence length="1082" mass="119134">MSAPWPGQTNGVYMNPSMSSLYANPNSSNIDLNSFAQNGSINPQQAFGAPQQTYNVNSVVPSKRPRPSEDQMHHSPHAPSQSLDMSRSQTPMQAGAPFGAFNSQQQQQQSFQAPPTPYQHLQQNPSASTNATPSPTMQPQQFRPPQQPPQRMSTASPATFAQTMSPAPPTASNNMMQPGTFTPQQSFGANFNPSSSQAMNMSQGITSVPQMQQQYQQKLYQQRLQQQQQRLQANSMAQVRANAAQTAAGFNPAAAAANASVGSANGMGTPGQPSAQSSQQKQEQWMRSLQQFCQQNNRPFNPQPQGWPTIAQKVGFNLQQYPTAAQELQQLFENNLGQYERVFMQARMQQRQQQASLQARQLAGLGTPNPAQGSPGRPNDQLSAQQQTMMEMQQKAQQQQQQMQQAQQAQQAQQQQQAQQAQQQQQQQQQQQLQLQQQQIQAQQQQQLQQQQAARQQQQQQQQSTPVPMMNPQATPMQRPTPTPVNGMATPQNAMQHSALNEFRRTSSVGKLDSVPPPDQELARVSASPAVKTQSEAGGTPGIKREASTAELKHITGQETEYEPHRRSLDYYGGYDILPLAKLGGEIARLVPDVPMVDEMGLIDIRALTLSLQSGIHAETRHALDHLTLISIEPRINLDLDKCEDLTDVLVDCAEVQLDILADGAAEVSDGLDLPSYEDLVKSCRIENESLQDIPAVGTQEYELDRAADRLIAVTTLLRNLSFNEANHRLLSSNSVVNFVSNAIRLLGTRNTFLRTSRNVADFYKDIITFLSNITGILELPSRDDALHILQFILAFAPQPAPTISSDSPLLFSPYIPLAQRHLPLAVDCLAKLLARQEPNRSLYRSIFTSSQAPNSSESVPPADLLTSAFALSISVLPERSKRAFSTTVELKMVEARKALLTQGMLAADILASMVPTAQSSEDNDENNLARAWLGSDDRWPGGLLRMAFVLSVDRTAQAHRLQPGHPHMPPMEPDMQSYGLITHRGLGMLARLVEKAGLPASEKARTASGDDESREDGARGDDDDDEEDQDEFDEHYKPTPSWIARCNPAPQRETVLGALLSPDADKVALKLLCKLYDMAAA</sequence>
<evidence type="ECO:0000256" key="1">
    <source>
        <dbReference type="ARBA" id="ARBA00023242"/>
    </source>
</evidence>
<feature type="region of interest" description="Disordered" evidence="2">
    <location>
        <begin position="261"/>
        <end position="287"/>
    </location>
</feature>
<feature type="region of interest" description="Disordered" evidence="2">
    <location>
        <begin position="1001"/>
        <end position="1047"/>
    </location>
</feature>
<dbReference type="PANTHER" id="PTHR13964:SF27">
    <property type="entry name" value="HAT-TRICK, ISOFORM D"/>
    <property type="match status" value="1"/>
</dbReference>
<feature type="compositionally biased region" description="Polar residues" evidence="2">
    <location>
        <begin position="119"/>
        <end position="137"/>
    </location>
</feature>
<organism evidence="3 4">
    <name type="scientific">Aureobasidium uvarum</name>
    <dbReference type="NCBI Taxonomy" id="2773716"/>
    <lineage>
        <taxon>Eukaryota</taxon>
        <taxon>Fungi</taxon>
        <taxon>Dikarya</taxon>
        <taxon>Ascomycota</taxon>
        <taxon>Pezizomycotina</taxon>
        <taxon>Dothideomycetes</taxon>
        <taxon>Dothideomycetidae</taxon>
        <taxon>Dothideales</taxon>
        <taxon>Saccotheciaceae</taxon>
        <taxon>Aureobasidium</taxon>
    </lineage>
</organism>
<dbReference type="InterPro" id="IPR036431">
    <property type="entry name" value="ARID_dom_sf"/>
</dbReference>
<dbReference type="AlphaFoldDB" id="A0A9N8K8I1"/>
<evidence type="ECO:0000256" key="2">
    <source>
        <dbReference type="SAM" id="MobiDB-lite"/>
    </source>
</evidence>
<protein>
    <recommendedName>
        <fullName evidence="5">ARID domain-containing protein</fullName>
    </recommendedName>
</protein>
<dbReference type="SUPFAM" id="SSF46774">
    <property type="entry name" value="ARID-like"/>
    <property type="match status" value="1"/>
</dbReference>
<gene>
    <name evidence="3" type="ORF">AWRI4620_LOCUS1261</name>
</gene>
<feature type="region of interest" description="Disordered" evidence="2">
    <location>
        <begin position="509"/>
        <end position="549"/>
    </location>
</feature>
<evidence type="ECO:0008006" key="5">
    <source>
        <dbReference type="Google" id="ProtNLM"/>
    </source>
</evidence>
<feature type="compositionally biased region" description="Low complexity" evidence="2">
    <location>
        <begin position="103"/>
        <end position="112"/>
    </location>
</feature>
<comment type="caution">
    <text evidence="3">The sequence shown here is derived from an EMBL/GenBank/DDBJ whole genome shotgun (WGS) entry which is preliminary data.</text>
</comment>
<reference evidence="3" key="1">
    <citation type="submission" date="2020-06" db="EMBL/GenBank/DDBJ databases">
        <authorList>
            <person name="Onetto C."/>
        </authorList>
    </citation>
    <scope>NUCLEOTIDE SEQUENCE</scope>
</reference>
<feature type="compositionally biased region" description="Polar residues" evidence="2">
    <location>
        <begin position="271"/>
        <end position="287"/>
    </location>
</feature>
<dbReference type="GO" id="GO:0000976">
    <property type="term" value="F:transcription cis-regulatory region binding"/>
    <property type="evidence" value="ECO:0007669"/>
    <property type="project" value="TreeGrafter"/>
</dbReference>
<keyword evidence="1" id="KW-0539">Nucleus</keyword>
<feature type="region of interest" description="Disordered" evidence="2">
    <location>
        <begin position="457"/>
        <end position="487"/>
    </location>
</feature>
<dbReference type="InterPro" id="IPR051232">
    <property type="entry name" value="ARID/SWI1_ChromRemod"/>
</dbReference>
<feature type="compositionally biased region" description="Polar residues" evidence="2">
    <location>
        <begin position="23"/>
        <end position="60"/>
    </location>
</feature>
<name>A0A9N8K8I1_9PEZI</name>
<feature type="compositionally biased region" description="Polar residues" evidence="2">
    <location>
        <begin position="78"/>
        <end position="92"/>
    </location>
</feature>
<dbReference type="GO" id="GO:0006357">
    <property type="term" value="P:regulation of transcription by RNA polymerase II"/>
    <property type="evidence" value="ECO:0007669"/>
    <property type="project" value="TreeGrafter"/>
</dbReference>
<feature type="region of interest" description="Disordered" evidence="2">
    <location>
        <begin position="23"/>
        <end position="200"/>
    </location>
</feature>